<dbReference type="PANTHER" id="PTHR43105">
    <property type="entry name" value="RESPIRATORY NITRATE REDUCTASE"/>
    <property type="match status" value="1"/>
</dbReference>
<evidence type="ECO:0000256" key="10">
    <source>
        <dbReference type="SAM" id="MobiDB-lite"/>
    </source>
</evidence>
<evidence type="ECO:0000256" key="2">
    <source>
        <dbReference type="ARBA" id="ARBA00001966"/>
    </source>
</evidence>
<accession>A0ABP7URZ5</accession>
<evidence type="ECO:0000256" key="8">
    <source>
        <dbReference type="ARBA" id="ARBA00023004"/>
    </source>
</evidence>
<feature type="domain" description="Molybdopterin dinucleotide-binding" evidence="12">
    <location>
        <begin position="731"/>
        <end position="837"/>
    </location>
</feature>
<comment type="caution">
    <text evidence="13">The sequence shown here is derived from an EMBL/GenBank/DDBJ whole genome shotgun (WGS) entry which is preliminary data.</text>
</comment>
<dbReference type="InterPro" id="IPR041953">
    <property type="entry name" value="YdeP_MopB"/>
</dbReference>
<dbReference type="PANTHER" id="PTHR43105:SF4">
    <property type="entry name" value="PROTEIN YDEP"/>
    <property type="match status" value="1"/>
</dbReference>
<feature type="domain" description="Molybdopterin oxidoreductase" evidence="11">
    <location>
        <begin position="197"/>
        <end position="579"/>
    </location>
</feature>
<dbReference type="CDD" id="cd02767">
    <property type="entry name" value="MopB_ydeP"/>
    <property type="match status" value="1"/>
</dbReference>
<dbReference type="Proteomes" id="UP001501469">
    <property type="component" value="Unassembled WGS sequence"/>
</dbReference>
<feature type="region of interest" description="Disordered" evidence="10">
    <location>
        <begin position="1"/>
        <end position="69"/>
    </location>
</feature>
<comment type="similarity">
    <text evidence="3">Belongs to the prokaryotic molybdopterin-containing oxidoreductase family.</text>
</comment>
<evidence type="ECO:0000259" key="11">
    <source>
        <dbReference type="Pfam" id="PF00384"/>
    </source>
</evidence>
<comment type="cofactor">
    <cofactor evidence="2">
        <name>[4Fe-4S] cluster</name>
        <dbReference type="ChEBI" id="CHEBI:49883"/>
    </cofactor>
</comment>
<name>A0ABP7URZ5_9BACT</name>
<proteinExistence type="inferred from homology"/>
<keyword evidence="7" id="KW-0560">Oxidoreductase</keyword>
<keyword evidence="5" id="KW-0500">Molybdenum</keyword>
<dbReference type="Gene3D" id="3.40.228.10">
    <property type="entry name" value="Dimethylsulfoxide Reductase, domain 2"/>
    <property type="match status" value="1"/>
</dbReference>
<evidence type="ECO:0000256" key="6">
    <source>
        <dbReference type="ARBA" id="ARBA00022723"/>
    </source>
</evidence>
<dbReference type="Gene3D" id="2.40.40.20">
    <property type="match status" value="1"/>
</dbReference>
<keyword evidence="9" id="KW-0411">Iron-sulfur</keyword>
<evidence type="ECO:0000256" key="1">
    <source>
        <dbReference type="ARBA" id="ARBA00001942"/>
    </source>
</evidence>
<dbReference type="SUPFAM" id="SSF50692">
    <property type="entry name" value="ADC-like"/>
    <property type="match status" value="1"/>
</dbReference>
<dbReference type="SUPFAM" id="SSF53706">
    <property type="entry name" value="Formate dehydrogenase/DMSO reductase, domains 1-3"/>
    <property type="match status" value="1"/>
</dbReference>
<organism evidence="13 14">
    <name type="scientific">Hymenobacter glaciei</name>
    <dbReference type="NCBI Taxonomy" id="877209"/>
    <lineage>
        <taxon>Bacteria</taxon>
        <taxon>Pseudomonadati</taxon>
        <taxon>Bacteroidota</taxon>
        <taxon>Cytophagia</taxon>
        <taxon>Cytophagales</taxon>
        <taxon>Hymenobacteraceae</taxon>
        <taxon>Hymenobacter</taxon>
    </lineage>
</organism>
<dbReference type="InterPro" id="IPR037951">
    <property type="entry name" value="MopB_CT_YdeP"/>
</dbReference>
<dbReference type="NCBIfam" id="TIGR01701">
    <property type="entry name" value="Fdhalpha-like"/>
    <property type="match status" value="1"/>
</dbReference>
<keyword evidence="8" id="KW-0408">Iron</keyword>
<gene>
    <name evidence="13" type="ORF">GCM10022409_42500</name>
</gene>
<reference evidence="14" key="1">
    <citation type="journal article" date="2019" name="Int. J. Syst. Evol. Microbiol.">
        <title>The Global Catalogue of Microorganisms (GCM) 10K type strain sequencing project: providing services to taxonomists for standard genome sequencing and annotation.</title>
        <authorList>
            <consortium name="The Broad Institute Genomics Platform"/>
            <consortium name="The Broad Institute Genome Sequencing Center for Infectious Disease"/>
            <person name="Wu L."/>
            <person name="Ma J."/>
        </authorList>
    </citation>
    <scope>NUCLEOTIDE SEQUENCE [LARGE SCALE GENOMIC DNA]</scope>
    <source>
        <strain evidence="14">JCM 17225</strain>
    </source>
</reference>
<dbReference type="InterPro" id="IPR009010">
    <property type="entry name" value="Asp_de-COase-like_dom_sf"/>
</dbReference>
<evidence type="ECO:0000259" key="12">
    <source>
        <dbReference type="Pfam" id="PF01568"/>
    </source>
</evidence>
<dbReference type="CDD" id="cd02787">
    <property type="entry name" value="MopB_CT_ydeP"/>
    <property type="match status" value="1"/>
</dbReference>
<protein>
    <submittedName>
        <fullName evidence="13">FdhF/YdeP family oxidoreductase</fullName>
    </submittedName>
</protein>
<evidence type="ECO:0000256" key="7">
    <source>
        <dbReference type="ARBA" id="ARBA00023002"/>
    </source>
</evidence>
<keyword evidence="6" id="KW-0479">Metal-binding</keyword>
<dbReference type="Pfam" id="PF01568">
    <property type="entry name" value="Molydop_binding"/>
    <property type="match status" value="1"/>
</dbReference>
<comment type="cofactor">
    <cofactor evidence="1">
        <name>Mo-bis(molybdopterin guanine dinucleotide)</name>
        <dbReference type="ChEBI" id="CHEBI:60539"/>
    </cofactor>
</comment>
<dbReference type="Pfam" id="PF00384">
    <property type="entry name" value="Molybdopterin"/>
    <property type="match status" value="1"/>
</dbReference>
<feature type="compositionally biased region" description="Basic and acidic residues" evidence="10">
    <location>
        <begin position="26"/>
        <end position="43"/>
    </location>
</feature>
<sequence>MEDSPQTDPGKAGKTEEQKASLAPKSGERPDQGHAPVADHEIPTADNPTKAMHEASAGAPPAEEHIPAPPTMEAKYLHPILAQPPEALTGLRLEGREKVAAGVTAVIKSMQFSWSEGGVGRGTKALLGLNQKNGFDCSSCAWPDPDEHRSVAEFCENGAKATASDADDKAAGPEFFAKHSLAELSRLTDRDQNNTGRLTHPMVKRPGDNHYSPIAWPDAFDLIAKELNACKTPDEAIFYTSGKIPNEPAFLFQLFVREFGTNNLPDCSNMCHESSGSALSPTLGLGKGSVTLNDIHEAEVILVIGQNPGTNHPRMLSALQAAKRNGAKIISINPLIEAGLVAFKNPQDFMNPLRALGALMGDGTQLTDVFLQVRVDGDMALLRGIMKHLFEAEDLNPGQVVDRSFVAEFTEGFDSFEQNIRNTSWAEIEEISGISRAQLLEAANIIAHKQKIITCWAMGVTQQRQGVQTIQEIVNLHLMKGAIGKPGAGTCPVRGHSNVQGDRTMGIWERVKGDFLDALEKEFKFTAPREDGLDVVESLKAMHAGKSRVYFSLGGNLLAAGPDTEFIAEAMRKQKLTVFVGTKLNRGHLTTGETSLLLPTFTHVDIDMQKSGHQMTSCENSMGVVSQNKGILVPLAGDQLSEVAIISGMAIATLGDKTRTDWVAMTENYDVIRDHIARVIPGFEDFNKKLRQPGGFYLPNGPRERKFTTKDGKAHFSTTTLERYEVAPDQLILMTVRSHDQFNTTIYEYNDRYRGIHNERRVLFMNPADMAARGIKAKDLIDITSYFQGEERTVEKFVAVPYDIPKGNVSAYFPEANPLVPITSVAKVSNTPTSKYVVVTVVPTAVNNDKRIKQREKMLA</sequence>
<keyword evidence="4" id="KW-0004">4Fe-4S</keyword>
<dbReference type="InterPro" id="IPR006656">
    <property type="entry name" value="Mopterin_OxRdtase"/>
</dbReference>
<evidence type="ECO:0000256" key="9">
    <source>
        <dbReference type="ARBA" id="ARBA00023014"/>
    </source>
</evidence>
<evidence type="ECO:0000313" key="14">
    <source>
        <dbReference type="Proteomes" id="UP001501469"/>
    </source>
</evidence>
<keyword evidence="14" id="KW-1185">Reference proteome</keyword>
<evidence type="ECO:0000256" key="4">
    <source>
        <dbReference type="ARBA" id="ARBA00022485"/>
    </source>
</evidence>
<evidence type="ECO:0000313" key="13">
    <source>
        <dbReference type="EMBL" id="GAA4051237.1"/>
    </source>
</evidence>
<dbReference type="InterPro" id="IPR010046">
    <property type="entry name" value="Mopterin_OxRdtse_a_bac"/>
</dbReference>
<dbReference type="RefSeq" id="WP_345058654.1">
    <property type="nucleotide sequence ID" value="NZ_BAABDK010000032.1"/>
</dbReference>
<dbReference type="InterPro" id="IPR006657">
    <property type="entry name" value="MoPterin_dinucl-bd_dom"/>
</dbReference>
<dbReference type="Gene3D" id="3.40.50.740">
    <property type="match status" value="1"/>
</dbReference>
<evidence type="ECO:0000256" key="3">
    <source>
        <dbReference type="ARBA" id="ARBA00010312"/>
    </source>
</evidence>
<dbReference type="EMBL" id="BAABDK010000032">
    <property type="protein sequence ID" value="GAA4051237.1"/>
    <property type="molecule type" value="Genomic_DNA"/>
</dbReference>
<dbReference type="InterPro" id="IPR050123">
    <property type="entry name" value="Prok_molybdopt-oxidoreductase"/>
</dbReference>
<evidence type="ECO:0000256" key="5">
    <source>
        <dbReference type="ARBA" id="ARBA00022505"/>
    </source>
</evidence>